<name>A0A061JAW1_TRYRA</name>
<accession>A0A061JAW1</accession>
<evidence type="ECO:0000313" key="1">
    <source>
        <dbReference type="EMBL" id="ESL11490.1"/>
    </source>
</evidence>
<comment type="caution">
    <text evidence="1">The sequence shown here is derived from an EMBL/GenBank/DDBJ whole genome shotgun (WGS) entry which is preliminary data.</text>
</comment>
<reference evidence="1 2" key="1">
    <citation type="submission" date="2013-07" db="EMBL/GenBank/DDBJ databases">
        <authorList>
            <person name="Stoco P.H."/>
            <person name="Wagner G."/>
            <person name="Gerber A."/>
            <person name="Zaha A."/>
            <person name="Thompson C."/>
            <person name="Bartholomeu D.C."/>
            <person name="Luckemeyer D.D."/>
            <person name="Bahia D."/>
            <person name="Loreto E."/>
            <person name="Prestes E.B."/>
            <person name="Lima F.M."/>
            <person name="Rodrigues-Luiz G."/>
            <person name="Vallejo G.A."/>
            <person name="Filho J.F."/>
            <person name="Monteiro K.M."/>
            <person name="Tyler K.M."/>
            <person name="de Almeida L.G."/>
            <person name="Ortiz M.F."/>
            <person name="Siervo M.A."/>
            <person name="de Moraes M.H."/>
            <person name="Cunha O.L."/>
            <person name="Mendonca-Neto R."/>
            <person name="Silva R."/>
            <person name="Teixeira S.M."/>
            <person name="Murta S.M."/>
            <person name="Sincero T.C."/>
            <person name="Mendes T.A."/>
            <person name="Urmenyi T.P."/>
            <person name="Silva V.G."/>
            <person name="da Rocha W.D."/>
            <person name="Andersson B."/>
            <person name="Romanha A.J."/>
            <person name="Steindel M."/>
            <person name="de Vasconcelos A.T."/>
            <person name="Grisard E.C."/>
        </authorList>
    </citation>
    <scope>NUCLEOTIDE SEQUENCE [LARGE SCALE GENOMIC DNA]</scope>
    <source>
        <strain evidence="1 2">SC58</strain>
    </source>
</reference>
<dbReference type="EMBL" id="AUPL01000758">
    <property type="protein sequence ID" value="ESL11490.1"/>
    <property type="molecule type" value="Genomic_DNA"/>
</dbReference>
<organism evidence="1 2">
    <name type="scientific">Trypanosoma rangeli SC58</name>
    <dbReference type="NCBI Taxonomy" id="429131"/>
    <lineage>
        <taxon>Eukaryota</taxon>
        <taxon>Discoba</taxon>
        <taxon>Euglenozoa</taxon>
        <taxon>Kinetoplastea</taxon>
        <taxon>Metakinetoplastina</taxon>
        <taxon>Trypanosomatida</taxon>
        <taxon>Trypanosomatidae</taxon>
        <taxon>Trypanosoma</taxon>
        <taxon>Herpetosoma</taxon>
    </lineage>
</organism>
<dbReference type="AlphaFoldDB" id="A0A061JAW1"/>
<gene>
    <name evidence="1" type="ORF">TRSC58_00758</name>
</gene>
<evidence type="ECO:0000313" key="2">
    <source>
        <dbReference type="Proteomes" id="UP000031737"/>
    </source>
</evidence>
<dbReference type="VEuPathDB" id="TriTrypDB:TRSC58_00758"/>
<protein>
    <submittedName>
        <fullName evidence="1">Uncharacterized protein</fullName>
    </submittedName>
</protein>
<proteinExistence type="predicted"/>
<dbReference type="Proteomes" id="UP000031737">
    <property type="component" value="Unassembled WGS sequence"/>
</dbReference>
<dbReference type="OrthoDB" id="243736at2759"/>
<sequence length="264" mass="28393">MYVGAWQEYKLMKVIESLREENERLRHDASGFPDGLTAATPPWWGADAGRGSSHHFPVSMGDVPAGGAASVDDSVTLAHSMPTASVPRSVPRRVLSNLKKTTLRLMTTVRDVGVFVEEMADAKVAPLSESASVGFKSCSEGMENNKASSLSSRRLGGRVVQEQLGSKEFTSSTEDNPATVVHAEIGTGRIVGASHQFTPSSTAMYAAAVLLPSLTDSQKVRDNSLFKGNVAWSSIRHQVKVSTGGSAVTRTTRTKKVKKRLWAY</sequence>
<keyword evidence="2" id="KW-1185">Reference proteome</keyword>